<evidence type="ECO:0000313" key="2">
    <source>
        <dbReference type="Proteomes" id="UP000178227"/>
    </source>
</evidence>
<dbReference type="EMBL" id="MGKI01000012">
    <property type="protein sequence ID" value="OGN22296.1"/>
    <property type="molecule type" value="Genomic_DNA"/>
</dbReference>
<name>A0A1F8GC41_9BACT</name>
<gene>
    <name evidence="1" type="ORF">A2918_00025</name>
</gene>
<organism evidence="1 2">
    <name type="scientific">Candidatus Yanofskybacteria bacterium RIFCSPLOWO2_01_FULL_42_49</name>
    <dbReference type="NCBI Taxonomy" id="1802694"/>
    <lineage>
        <taxon>Bacteria</taxon>
        <taxon>Candidatus Yanofskyibacteriota</taxon>
    </lineage>
</organism>
<sequence length="548" mass="62461">MVEKLTQIQQEQVGTPEKSAEELCLETLKLKRDLLSSHYALNSLRRALDKRVKQMTDEEFKSDLEVSNYKKVADEYNRRRRIFLESFDSLSEADREKITELTSLTKIEIELSSRKSAVVEPEVKPEKEISEQQVVEKPEREITLEEAERMLKYSKDTGRVLELAYWESKRAELLERQDAEANPDRTAPKGFTQRVRDSYDSRMSPLGLRKEAMEALSSDQPETGDVSLETKDSRQWTVKGWLAERGKGILSAGIWEVRQAWRFQKGTKLAADDLEALSAGINIENADEAQEKANEILRIMRENNITTVTAPEFVGIAKNVTYEKAAENNDRIEYIIKNAIDTFKERVAKYRGQATAETVLTPENIKEVENDLRMQLNKFRDGATMEDVKNFAKVMRDNMDKRWWLRYVYAPLEASLLGYLGYTYLPWSRWFGGGDLVPGGEDIALSPEETGQRYMDHNMWEESREHLKEIGVENPTNEDIQAVDSAAAQENNIHVVNPDTNQTLWPETAGGQTKDISMVKGLIKWGAAHKAALAIKAARLGVKVATGF</sequence>
<protein>
    <submittedName>
        <fullName evidence="1">Uncharacterized protein</fullName>
    </submittedName>
</protein>
<dbReference type="Proteomes" id="UP000178227">
    <property type="component" value="Unassembled WGS sequence"/>
</dbReference>
<reference evidence="1 2" key="1">
    <citation type="journal article" date="2016" name="Nat. Commun.">
        <title>Thousands of microbial genomes shed light on interconnected biogeochemical processes in an aquifer system.</title>
        <authorList>
            <person name="Anantharaman K."/>
            <person name="Brown C.T."/>
            <person name="Hug L.A."/>
            <person name="Sharon I."/>
            <person name="Castelle C.J."/>
            <person name="Probst A.J."/>
            <person name="Thomas B.C."/>
            <person name="Singh A."/>
            <person name="Wilkins M.J."/>
            <person name="Karaoz U."/>
            <person name="Brodie E.L."/>
            <person name="Williams K.H."/>
            <person name="Hubbard S.S."/>
            <person name="Banfield J.F."/>
        </authorList>
    </citation>
    <scope>NUCLEOTIDE SEQUENCE [LARGE SCALE GENOMIC DNA]</scope>
</reference>
<accession>A0A1F8GC41</accession>
<dbReference type="AlphaFoldDB" id="A0A1F8GC41"/>
<proteinExistence type="predicted"/>
<evidence type="ECO:0000313" key="1">
    <source>
        <dbReference type="EMBL" id="OGN22296.1"/>
    </source>
</evidence>
<comment type="caution">
    <text evidence="1">The sequence shown here is derived from an EMBL/GenBank/DDBJ whole genome shotgun (WGS) entry which is preliminary data.</text>
</comment>
<dbReference type="STRING" id="1802694.A2918_00025"/>